<dbReference type="Proteomes" id="UP000002164">
    <property type="component" value="Chromosome"/>
</dbReference>
<organism evidence="1 2">
    <name type="scientific">Lysinibacillus sphaericus (strain C3-41)</name>
    <dbReference type="NCBI Taxonomy" id="444177"/>
    <lineage>
        <taxon>Bacteria</taxon>
        <taxon>Bacillati</taxon>
        <taxon>Bacillota</taxon>
        <taxon>Bacilli</taxon>
        <taxon>Bacillales</taxon>
        <taxon>Bacillaceae</taxon>
        <taxon>Lysinibacillus</taxon>
    </lineage>
</organism>
<evidence type="ECO:0000313" key="1">
    <source>
        <dbReference type="EMBL" id="ACA40660.1"/>
    </source>
</evidence>
<reference evidence="1 2" key="1">
    <citation type="journal article" date="2008" name="J. Bacteriol.">
        <title>Complete genome sequence of the mosquitocidal bacterium Bacillus sphaericus C3-41 and comparison with those of closely related Bacillus species.</title>
        <authorList>
            <person name="Hu X."/>
            <person name="Fan W."/>
            <person name="Han B."/>
            <person name="Liu H."/>
            <person name="Zheng D."/>
            <person name="Li Q."/>
            <person name="Dong W."/>
            <person name="Yan J."/>
            <person name="Gao M."/>
            <person name="Berry C."/>
            <person name="Yuan Z."/>
        </authorList>
    </citation>
    <scope>NUCLEOTIDE SEQUENCE [LARGE SCALE GENOMIC DNA]</scope>
    <source>
        <strain evidence="1 2">C3-41</strain>
    </source>
</reference>
<dbReference type="EnsemblBacteria" id="ACA40660">
    <property type="protein sequence ID" value="ACA40660"/>
    <property type="gene ID" value="Bsph_3147"/>
</dbReference>
<accession>B1HQ17</accession>
<name>B1HQ17_LYSSC</name>
<sequence length="45" mass="4926">MVSFSDVLAEDIGKWQWGRNGKNHSNEGVAGIDSSVFLPSLSFEN</sequence>
<dbReference type="AlphaFoldDB" id="B1HQ17"/>
<gene>
    <name evidence="1" type="ordered locus">Bsph_3147</name>
</gene>
<dbReference type="EMBL" id="CP000817">
    <property type="protein sequence ID" value="ACA40660.1"/>
    <property type="molecule type" value="Genomic_DNA"/>
</dbReference>
<proteinExistence type="predicted"/>
<dbReference type="KEGG" id="lsp:Bsph_3147"/>
<evidence type="ECO:0000313" key="2">
    <source>
        <dbReference type="Proteomes" id="UP000002164"/>
    </source>
</evidence>
<protein>
    <submittedName>
        <fullName evidence="1">Uncharacterized protein</fullName>
    </submittedName>
</protein>
<dbReference type="HOGENOM" id="CLU_3201714_0_0_9"/>